<protein>
    <submittedName>
        <fullName evidence="7">Polyamine transporter TPO5</fullName>
    </submittedName>
</protein>
<gene>
    <name evidence="7" type="ORF">Pdw03_1367</name>
</gene>
<evidence type="ECO:0000313" key="8">
    <source>
        <dbReference type="Proteomes" id="UP000595662"/>
    </source>
</evidence>
<feature type="transmembrane region" description="Helical" evidence="6">
    <location>
        <begin position="274"/>
        <end position="293"/>
    </location>
</feature>
<dbReference type="RefSeq" id="XP_014535140.1">
    <property type="nucleotide sequence ID" value="XM_014679654.1"/>
</dbReference>
<dbReference type="Gene3D" id="1.20.1740.10">
    <property type="entry name" value="Amino acid/polyamine transporter I"/>
    <property type="match status" value="1"/>
</dbReference>
<keyword evidence="2" id="KW-0813">Transport</keyword>
<evidence type="ECO:0000256" key="2">
    <source>
        <dbReference type="ARBA" id="ARBA00022448"/>
    </source>
</evidence>
<feature type="transmembrane region" description="Helical" evidence="6">
    <location>
        <begin position="190"/>
        <end position="212"/>
    </location>
</feature>
<keyword evidence="4 6" id="KW-1133">Transmembrane helix</keyword>
<dbReference type="GO" id="GO:0016020">
    <property type="term" value="C:membrane"/>
    <property type="evidence" value="ECO:0007669"/>
    <property type="project" value="UniProtKB-SubCell"/>
</dbReference>
<feature type="transmembrane region" description="Helical" evidence="6">
    <location>
        <begin position="126"/>
        <end position="152"/>
    </location>
</feature>
<evidence type="ECO:0000256" key="3">
    <source>
        <dbReference type="ARBA" id="ARBA00022692"/>
    </source>
</evidence>
<proteinExistence type="predicted"/>
<evidence type="ECO:0000256" key="4">
    <source>
        <dbReference type="ARBA" id="ARBA00022989"/>
    </source>
</evidence>
<evidence type="ECO:0000256" key="5">
    <source>
        <dbReference type="ARBA" id="ARBA00023136"/>
    </source>
</evidence>
<dbReference type="AlphaFoldDB" id="A0A7T6XS79"/>
<dbReference type="KEGG" id="pdp:PDIP_41490"/>
<dbReference type="Pfam" id="PF13520">
    <property type="entry name" value="AA_permease_2"/>
    <property type="match status" value="1"/>
</dbReference>
<feature type="transmembrane region" description="Helical" evidence="6">
    <location>
        <begin position="477"/>
        <end position="496"/>
    </location>
</feature>
<evidence type="ECO:0000256" key="6">
    <source>
        <dbReference type="SAM" id="Phobius"/>
    </source>
</evidence>
<feature type="transmembrane region" description="Helical" evidence="6">
    <location>
        <begin position="374"/>
        <end position="394"/>
    </location>
</feature>
<feature type="transmembrane region" description="Helical" evidence="6">
    <location>
        <begin position="164"/>
        <end position="183"/>
    </location>
</feature>
<feature type="transmembrane region" description="Helical" evidence="6">
    <location>
        <begin position="435"/>
        <end position="457"/>
    </location>
</feature>
<comment type="subcellular location">
    <subcellularLocation>
        <location evidence="1">Membrane</location>
        <topology evidence="1">Multi-pass membrane protein</topology>
    </subcellularLocation>
</comment>
<accession>A0A7T6XS79</accession>
<dbReference type="Proteomes" id="UP000595662">
    <property type="component" value="Chromosome 5"/>
</dbReference>
<evidence type="ECO:0000256" key="1">
    <source>
        <dbReference type="ARBA" id="ARBA00004141"/>
    </source>
</evidence>
<name>A0A7T6XS79_PENDI</name>
<keyword evidence="3 6" id="KW-0812">Transmembrane</keyword>
<dbReference type="PANTHER" id="PTHR45649:SF28">
    <property type="entry name" value="TRANSPORTER, PUTATIVE (EUROFUNG)-RELATED"/>
    <property type="match status" value="1"/>
</dbReference>
<dbReference type="PIRSF" id="PIRSF006060">
    <property type="entry name" value="AA_transporter"/>
    <property type="match status" value="1"/>
</dbReference>
<feature type="transmembrane region" description="Helical" evidence="6">
    <location>
        <begin position="232"/>
        <end position="254"/>
    </location>
</feature>
<dbReference type="InterPro" id="IPR002293">
    <property type="entry name" value="AA/rel_permease1"/>
</dbReference>
<dbReference type="PANTHER" id="PTHR45649">
    <property type="entry name" value="AMINO-ACID PERMEASE BAT1"/>
    <property type="match status" value="1"/>
</dbReference>
<dbReference type="GO" id="GO:0022857">
    <property type="term" value="F:transmembrane transporter activity"/>
    <property type="evidence" value="ECO:0007669"/>
    <property type="project" value="InterPro"/>
</dbReference>
<dbReference type="VEuPathDB" id="FungiDB:PDIP_41490"/>
<feature type="transmembrane region" description="Helical" evidence="6">
    <location>
        <begin position="400"/>
        <end position="423"/>
    </location>
</feature>
<dbReference type="EMBL" id="CP060778">
    <property type="protein sequence ID" value="QQK46469.1"/>
    <property type="molecule type" value="Genomic_DNA"/>
</dbReference>
<keyword evidence="5 6" id="KW-0472">Membrane</keyword>
<feature type="transmembrane region" description="Helical" evidence="6">
    <location>
        <begin position="42"/>
        <end position="67"/>
    </location>
</feature>
<sequence>MGLEKEITSVPPSPPDYKKGTIENLELDCLGYKQELRRNRSVLTLLFQTLAIAAIPYGEGSALLSAIYGGGPLSIFIGWIFVCLLDQCIALSLAELASRYPTSAGPYYWTFQISHSNKTTLSFVNAWIWLIGNWTITLSVNFGFASMLAATISIYHPTWSASNWQLLLIFYAVCLTSLVICIFANDHLPLVDTLCASWTLLTILIILIALSVTADAGRHSPSYTLSHYDKSFAGWGNFTFFIGLLPAAYTFSGIGMITSMAEECADPEVKVPRAIALSVPVGGMAGLFFIIPICATLPPLQDIITAPAGQALPYILARVMGSPAGGLGLISLVLVITVFCSISITVAASRATWAVARDDAVPLARLWARIDERWGVPIWALGLLTGIQMLLGLINLGSSSAFTAFVSVGVIALAAAYAIPIFLSLWHGRQEVTKAPWNCGGVVGKLVNVVALAWIAFKLVLFSMPTALPVTAVSMNYASVVFLGFLGISAVWYVVYAKRYYKGPPESDAFD</sequence>
<feature type="transmembrane region" description="Helical" evidence="6">
    <location>
        <begin position="329"/>
        <end position="353"/>
    </location>
</feature>
<dbReference type="OMA" id="YYWSFQL"/>
<evidence type="ECO:0000313" key="7">
    <source>
        <dbReference type="EMBL" id="QQK46469.1"/>
    </source>
</evidence>
<dbReference type="GeneID" id="26232467"/>
<reference evidence="7 8" key="1">
    <citation type="submission" date="2020-08" db="EMBL/GenBank/DDBJ databases">
        <title>The completed genome sequence of the pathogenic ascomycete fungus Penicillium digitatum.</title>
        <authorList>
            <person name="Wang M."/>
        </authorList>
    </citation>
    <scope>NUCLEOTIDE SEQUENCE [LARGE SCALE GENOMIC DNA]</scope>
    <source>
        <strain evidence="7 8">PdW03</strain>
    </source>
</reference>
<organism evidence="7 8">
    <name type="scientific">Penicillium digitatum</name>
    <name type="common">Green mold</name>
    <dbReference type="NCBI Taxonomy" id="36651"/>
    <lineage>
        <taxon>Eukaryota</taxon>
        <taxon>Fungi</taxon>
        <taxon>Dikarya</taxon>
        <taxon>Ascomycota</taxon>
        <taxon>Pezizomycotina</taxon>
        <taxon>Eurotiomycetes</taxon>
        <taxon>Eurotiomycetidae</taxon>
        <taxon>Eurotiales</taxon>
        <taxon>Aspergillaceae</taxon>
        <taxon>Penicillium</taxon>
    </lineage>
</organism>
<feature type="transmembrane region" description="Helical" evidence="6">
    <location>
        <begin position="73"/>
        <end position="94"/>
    </location>
</feature>